<feature type="compositionally biased region" description="Polar residues" evidence="1">
    <location>
        <begin position="1"/>
        <end position="12"/>
    </location>
</feature>
<feature type="compositionally biased region" description="Polar residues" evidence="1">
    <location>
        <begin position="55"/>
        <end position="75"/>
    </location>
</feature>
<feature type="compositionally biased region" description="Low complexity" evidence="1">
    <location>
        <begin position="13"/>
        <end position="28"/>
    </location>
</feature>
<dbReference type="EMBL" id="PKSL01000001">
    <property type="protein sequence ID" value="POW18068.1"/>
    <property type="molecule type" value="Genomic_DNA"/>
</dbReference>
<feature type="non-terminal residue" evidence="2">
    <location>
        <position position="1"/>
    </location>
</feature>
<sequence length="227" mass="25053">QINQCSTSRNDGQSLLDYSQSSQDNSNQPCSWMDEETTVFTSNSEKAQSLEWEASQDQPTSCCQSSSPAMSTSTPRIKLPFSTTPPLPEVPLSISASVPETNSQNYFESTTPCYLPNEVREGTPRDEIGDGVFNDQLSSTTLVKSPSPLSTSALKKRMGILFATQDYLSAWEFHPIREVIYKSGGWCRLTITPQCLWFLAIGSEEEVSLAMVLISSKCEECHHSPSS</sequence>
<evidence type="ECO:0000313" key="2">
    <source>
        <dbReference type="EMBL" id="POW18068.1"/>
    </source>
</evidence>
<gene>
    <name evidence="2" type="ORF">PSTT_00164</name>
</gene>
<dbReference type="VEuPathDB" id="FungiDB:PSHT_01468"/>
<reference evidence="2" key="1">
    <citation type="submission" date="2017-12" db="EMBL/GenBank/DDBJ databases">
        <title>Gene loss provides genomic basis for host adaptation in cereal stripe rust fungi.</title>
        <authorList>
            <person name="Xia C."/>
        </authorList>
    </citation>
    <scope>NUCLEOTIDE SEQUENCE [LARGE SCALE GENOMIC DNA]</scope>
    <source>
        <strain evidence="2">93-210</strain>
    </source>
</reference>
<dbReference type="VEuPathDB" id="FungiDB:PSHT_01469"/>
<feature type="non-terminal residue" evidence="2">
    <location>
        <position position="227"/>
    </location>
</feature>
<evidence type="ECO:0000313" key="3">
    <source>
        <dbReference type="Proteomes" id="UP000239156"/>
    </source>
</evidence>
<proteinExistence type="predicted"/>
<feature type="compositionally biased region" description="Polar residues" evidence="1">
    <location>
        <begin position="38"/>
        <end position="47"/>
    </location>
</feature>
<feature type="region of interest" description="Disordered" evidence="1">
    <location>
        <begin position="1"/>
        <end position="76"/>
    </location>
</feature>
<organism evidence="2 3">
    <name type="scientific">Puccinia striiformis</name>
    <dbReference type="NCBI Taxonomy" id="27350"/>
    <lineage>
        <taxon>Eukaryota</taxon>
        <taxon>Fungi</taxon>
        <taxon>Dikarya</taxon>
        <taxon>Basidiomycota</taxon>
        <taxon>Pucciniomycotina</taxon>
        <taxon>Pucciniomycetes</taxon>
        <taxon>Pucciniales</taxon>
        <taxon>Pucciniaceae</taxon>
        <taxon>Puccinia</taxon>
    </lineage>
</organism>
<keyword evidence="3" id="KW-1185">Reference proteome</keyword>
<evidence type="ECO:0000256" key="1">
    <source>
        <dbReference type="SAM" id="MobiDB-lite"/>
    </source>
</evidence>
<protein>
    <submittedName>
        <fullName evidence="2">Uncharacterized protein</fullName>
    </submittedName>
</protein>
<accession>A0A2S4W8H9</accession>
<dbReference type="AlphaFoldDB" id="A0A2S4W8H9"/>
<dbReference type="Proteomes" id="UP000239156">
    <property type="component" value="Unassembled WGS sequence"/>
</dbReference>
<name>A0A2S4W8H9_9BASI</name>
<comment type="caution">
    <text evidence="2">The sequence shown here is derived from an EMBL/GenBank/DDBJ whole genome shotgun (WGS) entry which is preliminary data.</text>
</comment>
<dbReference type="VEuPathDB" id="FungiDB:PSTT_00164"/>